<evidence type="ECO:0000259" key="2">
    <source>
        <dbReference type="Pfam" id="PF13568"/>
    </source>
</evidence>
<keyword evidence="1" id="KW-0732">Signal</keyword>
<dbReference type="Pfam" id="PF13568">
    <property type="entry name" value="OMP_b-brl_2"/>
    <property type="match status" value="1"/>
</dbReference>
<gene>
    <name evidence="3" type="ORF">FAZ19_21480</name>
</gene>
<feature type="signal peptide" evidence="1">
    <location>
        <begin position="1"/>
        <end position="25"/>
    </location>
</feature>
<name>A0A4U0GRE3_9SPHI</name>
<dbReference type="EMBL" id="SUKA01000009">
    <property type="protein sequence ID" value="TJY61473.1"/>
    <property type="molecule type" value="Genomic_DNA"/>
</dbReference>
<dbReference type="InterPro" id="IPR025665">
    <property type="entry name" value="Beta-barrel_OMP_2"/>
</dbReference>
<feature type="domain" description="Outer membrane protein beta-barrel" evidence="2">
    <location>
        <begin position="26"/>
        <end position="169"/>
    </location>
</feature>
<reference evidence="3 4" key="1">
    <citation type="submission" date="2019-04" db="EMBL/GenBank/DDBJ databases">
        <title>Sphingobacterium olei sp. nov., isolated from oil-contaminated soil.</title>
        <authorList>
            <person name="Liu B."/>
        </authorList>
    </citation>
    <scope>NUCLEOTIDE SEQUENCE [LARGE SCALE GENOMIC DNA]</scope>
    <source>
        <strain evidence="3 4">Y3L14</strain>
    </source>
</reference>
<evidence type="ECO:0000256" key="1">
    <source>
        <dbReference type="SAM" id="SignalP"/>
    </source>
</evidence>
<dbReference type="AlphaFoldDB" id="A0A4U0GRE3"/>
<comment type="caution">
    <text evidence="3">The sequence shown here is derived from an EMBL/GenBank/DDBJ whole genome shotgun (WGS) entry which is preliminary data.</text>
</comment>
<keyword evidence="4" id="KW-1185">Reference proteome</keyword>
<feature type="chain" id="PRO_5020836597" evidence="1">
    <location>
        <begin position="26"/>
        <end position="189"/>
    </location>
</feature>
<organism evidence="3 4">
    <name type="scientific">Sphingobacterium alkalisoli</name>
    <dbReference type="NCBI Taxonomy" id="1874115"/>
    <lineage>
        <taxon>Bacteria</taxon>
        <taxon>Pseudomonadati</taxon>
        <taxon>Bacteroidota</taxon>
        <taxon>Sphingobacteriia</taxon>
        <taxon>Sphingobacteriales</taxon>
        <taxon>Sphingobacteriaceae</taxon>
        <taxon>Sphingobacterium</taxon>
    </lineage>
</organism>
<sequence length="189" mass="21160">MNKMKKQTKYGFIALALCLGLTANGQDLDYGVKAGALYHMPSYGNKSVSNDDAQFGVQAGIFARTSDKLYVQGEITFSTFKSAYNFQQKKYDPTFYQLNVPVHVGYKIVETDQLTVRTSLGSQLNYNLKKNNATPNSNFNTLICDGFVNIGTDINRFAVDLRYNHSINRTSKDLDSRSRIIGLSVGYNF</sequence>
<dbReference type="RefSeq" id="WP_136822827.1">
    <property type="nucleotide sequence ID" value="NZ_SUKA01000009.1"/>
</dbReference>
<protein>
    <submittedName>
        <fullName evidence="3">PorT family protein</fullName>
    </submittedName>
</protein>
<evidence type="ECO:0000313" key="3">
    <source>
        <dbReference type="EMBL" id="TJY61473.1"/>
    </source>
</evidence>
<accession>A0A4U0GRE3</accession>
<evidence type="ECO:0000313" key="4">
    <source>
        <dbReference type="Proteomes" id="UP000309872"/>
    </source>
</evidence>
<dbReference type="OrthoDB" id="1001536at2"/>
<dbReference type="Proteomes" id="UP000309872">
    <property type="component" value="Unassembled WGS sequence"/>
</dbReference>
<proteinExistence type="predicted"/>